<accession>A0A4Z2GSK4</accession>
<comment type="caution">
    <text evidence="1">The sequence shown here is derived from an EMBL/GenBank/DDBJ whole genome shotgun (WGS) entry which is preliminary data.</text>
</comment>
<dbReference type="EMBL" id="SRLO01000424">
    <property type="protein sequence ID" value="TNN56648.1"/>
    <property type="molecule type" value="Genomic_DNA"/>
</dbReference>
<reference evidence="1 2" key="1">
    <citation type="submission" date="2019-03" db="EMBL/GenBank/DDBJ databases">
        <title>First draft genome of Liparis tanakae, snailfish: a comprehensive survey of snailfish specific genes.</title>
        <authorList>
            <person name="Kim W."/>
            <person name="Song I."/>
            <person name="Jeong J.-H."/>
            <person name="Kim D."/>
            <person name="Kim S."/>
            <person name="Ryu S."/>
            <person name="Song J.Y."/>
            <person name="Lee S.K."/>
        </authorList>
    </citation>
    <scope>NUCLEOTIDE SEQUENCE [LARGE SCALE GENOMIC DNA]</scope>
    <source>
        <tissue evidence="1">Muscle</tissue>
    </source>
</reference>
<evidence type="ECO:0000313" key="1">
    <source>
        <dbReference type="EMBL" id="TNN56648.1"/>
    </source>
</evidence>
<dbReference type="Proteomes" id="UP000314294">
    <property type="component" value="Unassembled WGS sequence"/>
</dbReference>
<dbReference type="AlphaFoldDB" id="A0A4Z2GSK4"/>
<sequence length="102" mass="11439">MELSGGDGRFSDLGNSFGLDMKLSVLSWCRNTVEEMELLREPYWVPFGSPLTTDLVRGDLVPLVRGDLVPLVRGDLVRGDLVPLVRGDRFLSMMWSRETPSL</sequence>
<protein>
    <submittedName>
        <fullName evidence="1">Uncharacterized protein</fullName>
    </submittedName>
</protein>
<dbReference type="OrthoDB" id="6627826at2759"/>
<gene>
    <name evidence="1" type="ORF">EYF80_033185</name>
</gene>
<name>A0A4Z2GSK4_9TELE</name>
<organism evidence="1 2">
    <name type="scientific">Liparis tanakae</name>
    <name type="common">Tanaka's snailfish</name>
    <dbReference type="NCBI Taxonomy" id="230148"/>
    <lineage>
        <taxon>Eukaryota</taxon>
        <taxon>Metazoa</taxon>
        <taxon>Chordata</taxon>
        <taxon>Craniata</taxon>
        <taxon>Vertebrata</taxon>
        <taxon>Euteleostomi</taxon>
        <taxon>Actinopterygii</taxon>
        <taxon>Neopterygii</taxon>
        <taxon>Teleostei</taxon>
        <taxon>Neoteleostei</taxon>
        <taxon>Acanthomorphata</taxon>
        <taxon>Eupercaria</taxon>
        <taxon>Perciformes</taxon>
        <taxon>Cottioidei</taxon>
        <taxon>Cottales</taxon>
        <taxon>Liparidae</taxon>
        <taxon>Liparis</taxon>
    </lineage>
</organism>
<proteinExistence type="predicted"/>
<keyword evidence="2" id="KW-1185">Reference proteome</keyword>
<evidence type="ECO:0000313" key="2">
    <source>
        <dbReference type="Proteomes" id="UP000314294"/>
    </source>
</evidence>